<gene>
    <name evidence="7" type="ORF">TeGR_g11436</name>
</gene>
<evidence type="ECO:0000313" key="7">
    <source>
        <dbReference type="EMBL" id="GMI56685.1"/>
    </source>
</evidence>
<dbReference type="PANTHER" id="PTHR45644">
    <property type="entry name" value="AAA ATPASE, PUTATIVE (AFU_ORTHOLOGUE AFUA_2G12920)-RELATED-RELATED"/>
    <property type="match status" value="1"/>
</dbReference>
<feature type="compositionally biased region" description="Pro residues" evidence="5">
    <location>
        <begin position="206"/>
        <end position="216"/>
    </location>
</feature>
<dbReference type="InterPro" id="IPR051701">
    <property type="entry name" value="Mito_OM_Translocase_MSP1"/>
</dbReference>
<sequence>MATPSQQETVCLALGHAYGCGVICLDNALLAKVRRKVMSDLSISPDSPLLKTSSLVERLLNISRGISTTTAFSPGKLLSSVLSADASTHNDLPSKESLSAQLDFEADPANQPEPLGPDPIPLVIYIPTPHSSSAVLRSKSAVELLSADVNDPASTNLIALGHKTDPLALLKNKEERLKKEQQAASPAEADPNQPDPNAFSMFGNGSPPPPGSPAPPSQFSFGAAPPQQPQPTSPSHPHAPPNISGANDPAGSRRFNIFLTRKFAGPQGIVGAVAPPAVGNLFQQASNKNMMTNIAGMPNSMSSVKPSEEALRQFNSTSQAQMFYHNMARMDPGSNMQSVKMSGEQLQESIKSWMRDLLEQSLEDDDEDDDPQSSSRTIPQMFSALLKDPKMRGGIAQTLAKAAPALLDPRCMGVQLSIYVPPPMGHKNAGQMPAQGAGGAAAPGWFKKIPQAGEERAGEEGAGEDEGDDMEDVGAIVEGDQVDLDPDSPLNPEERKRAAVRAAAAMLSQQKSPKPGDSLKPAAMQRELRGLRALRALSIDAPIAPPTDAARSKSWDDWIKREAGLLTFKRNRRALISSLRICKLHLEDPASFPKLRQLLSVRDITPDMGEVVRVAVEIEASRSRAVKLGGGGQEADEAAKEEGGIEAETEGFTEITESAIEAAINVVCKITAAPGGSFGFDGASSASNGARTREEIAALARDKHEKALTSNVVSAGEIGVTYDMIGGLTEVKELLRESITYPLKFPQFYCEGIAKEAVKGVLLFGPPGTGKTMLAKAVATEGGATFLSIDASSVENKWLGESEKNAKAVFTLARRLAPCVVFLDEVDSLLSSRESSDDSAHGTLTSVKTTMMMEWDGLSSDNGRVIVIGSTNRPFDLDEAVLRRFPRRILVDLPDLTTRKEIMEVTLKDNRVAKDVNFTKIAEKLDGYTGSDIKEVCRESVVKISHSMASLLDKGGKDALQGEDGLRLREITTADLEGAIKKLKKSVNDQSREFQKVIKWNDEYGEIKREKKKGAGVASSLFL</sequence>
<dbReference type="InterPro" id="IPR041569">
    <property type="entry name" value="AAA_lid_3"/>
</dbReference>
<keyword evidence="3" id="KW-1000">Mitochondrion outer membrane</keyword>
<dbReference type="SMART" id="SM00382">
    <property type="entry name" value="AAA"/>
    <property type="match status" value="1"/>
</dbReference>
<dbReference type="Proteomes" id="UP001165060">
    <property type="component" value="Unassembled WGS sequence"/>
</dbReference>
<protein>
    <recommendedName>
        <fullName evidence="6">AAA+ ATPase domain-containing protein</fullName>
    </recommendedName>
</protein>
<accession>A0ABQ6NCU1</accession>
<keyword evidence="2" id="KW-0547">Nucleotide-binding</keyword>
<evidence type="ECO:0000259" key="6">
    <source>
        <dbReference type="SMART" id="SM00382"/>
    </source>
</evidence>
<dbReference type="InterPro" id="IPR003959">
    <property type="entry name" value="ATPase_AAA_core"/>
</dbReference>
<dbReference type="SUPFAM" id="SSF52540">
    <property type="entry name" value="P-loop containing nucleoside triphosphate hydrolases"/>
    <property type="match status" value="1"/>
</dbReference>
<dbReference type="Gene3D" id="3.40.50.300">
    <property type="entry name" value="P-loop containing nucleotide triphosphate hydrolases"/>
    <property type="match status" value="1"/>
</dbReference>
<feature type="domain" description="AAA+ ATPase" evidence="6">
    <location>
        <begin position="757"/>
        <end position="895"/>
    </location>
</feature>
<dbReference type="EMBL" id="BRYB01006401">
    <property type="protein sequence ID" value="GMI56685.1"/>
    <property type="molecule type" value="Genomic_DNA"/>
</dbReference>
<keyword evidence="3" id="KW-0496">Mitochondrion</keyword>
<proteinExistence type="predicted"/>
<keyword evidence="8" id="KW-1185">Reference proteome</keyword>
<evidence type="ECO:0000256" key="5">
    <source>
        <dbReference type="SAM" id="MobiDB-lite"/>
    </source>
</evidence>
<dbReference type="Pfam" id="PF00004">
    <property type="entry name" value="AAA"/>
    <property type="match status" value="1"/>
</dbReference>
<evidence type="ECO:0000256" key="1">
    <source>
        <dbReference type="ARBA" id="ARBA00004572"/>
    </source>
</evidence>
<comment type="caution">
    <text evidence="7">The sequence shown here is derived from an EMBL/GenBank/DDBJ whole genome shotgun (WGS) entry which is preliminary data.</text>
</comment>
<dbReference type="Gene3D" id="1.10.8.60">
    <property type="match status" value="1"/>
</dbReference>
<evidence type="ECO:0000256" key="3">
    <source>
        <dbReference type="ARBA" id="ARBA00022787"/>
    </source>
</evidence>
<comment type="subcellular location">
    <subcellularLocation>
        <location evidence="1">Mitochondrion outer membrane</location>
        <topology evidence="1">Single-pass membrane protein</topology>
    </subcellularLocation>
</comment>
<feature type="compositionally biased region" description="Pro residues" evidence="5">
    <location>
        <begin position="226"/>
        <end position="240"/>
    </location>
</feature>
<keyword evidence="4" id="KW-0067">ATP-binding</keyword>
<keyword evidence="3" id="KW-0472">Membrane</keyword>
<reference evidence="7 8" key="1">
    <citation type="journal article" date="2023" name="Commun. Biol.">
        <title>Genome analysis of Parmales, the sister group of diatoms, reveals the evolutionary specialization of diatoms from phago-mixotrophs to photoautotrophs.</title>
        <authorList>
            <person name="Ban H."/>
            <person name="Sato S."/>
            <person name="Yoshikawa S."/>
            <person name="Yamada K."/>
            <person name="Nakamura Y."/>
            <person name="Ichinomiya M."/>
            <person name="Sato N."/>
            <person name="Blanc-Mathieu R."/>
            <person name="Endo H."/>
            <person name="Kuwata A."/>
            <person name="Ogata H."/>
        </authorList>
    </citation>
    <scope>NUCLEOTIDE SEQUENCE [LARGE SCALE GENOMIC DNA]</scope>
</reference>
<dbReference type="InterPro" id="IPR003593">
    <property type="entry name" value="AAA+_ATPase"/>
</dbReference>
<dbReference type="InterPro" id="IPR027417">
    <property type="entry name" value="P-loop_NTPase"/>
</dbReference>
<evidence type="ECO:0000256" key="4">
    <source>
        <dbReference type="ARBA" id="ARBA00022840"/>
    </source>
</evidence>
<organism evidence="7 8">
    <name type="scientific">Tetraparma gracilis</name>
    <dbReference type="NCBI Taxonomy" id="2962635"/>
    <lineage>
        <taxon>Eukaryota</taxon>
        <taxon>Sar</taxon>
        <taxon>Stramenopiles</taxon>
        <taxon>Ochrophyta</taxon>
        <taxon>Bolidophyceae</taxon>
        <taxon>Parmales</taxon>
        <taxon>Triparmaceae</taxon>
        <taxon>Tetraparma</taxon>
    </lineage>
</organism>
<feature type="region of interest" description="Disordered" evidence="5">
    <location>
        <begin position="176"/>
        <end position="251"/>
    </location>
</feature>
<evidence type="ECO:0000313" key="8">
    <source>
        <dbReference type="Proteomes" id="UP001165060"/>
    </source>
</evidence>
<dbReference type="Pfam" id="PF17862">
    <property type="entry name" value="AAA_lid_3"/>
    <property type="match status" value="1"/>
</dbReference>
<dbReference type="PANTHER" id="PTHR45644:SF56">
    <property type="entry name" value="AAA ATPASE, PUTATIVE (AFU_ORTHOLOGUE AFUA_2G12920)-RELATED"/>
    <property type="match status" value="1"/>
</dbReference>
<evidence type="ECO:0000256" key="2">
    <source>
        <dbReference type="ARBA" id="ARBA00022741"/>
    </source>
</evidence>
<name>A0ABQ6NCU1_9STRA</name>